<dbReference type="InterPro" id="IPR036034">
    <property type="entry name" value="PDZ_sf"/>
</dbReference>
<keyword evidence="2" id="KW-1185">Reference proteome</keyword>
<reference evidence="1 2" key="1">
    <citation type="submission" date="2018-08" db="EMBL/GenBank/DDBJ databases">
        <title>Murine metabolic-syndrome-specific gut microbial biobank.</title>
        <authorList>
            <person name="Liu C."/>
        </authorList>
    </citation>
    <scope>NUCLEOTIDE SEQUENCE [LARGE SCALE GENOMIC DNA]</scope>
    <source>
        <strain evidence="1 2">28</strain>
    </source>
</reference>
<proteinExistence type="predicted"/>
<name>A0A845QKD6_9FIRM</name>
<dbReference type="Proteomes" id="UP000446866">
    <property type="component" value="Unassembled WGS sequence"/>
</dbReference>
<dbReference type="InterPro" id="IPR027268">
    <property type="entry name" value="Peptidase_M4/M1_CTD_sf"/>
</dbReference>
<organism evidence="1 2">
    <name type="scientific">Anaerotruncus colihominis</name>
    <dbReference type="NCBI Taxonomy" id="169435"/>
    <lineage>
        <taxon>Bacteria</taxon>
        <taxon>Bacillati</taxon>
        <taxon>Bacillota</taxon>
        <taxon>Clostridia</taxon>
        <taxon>Eubacteriales</taxon>
        <taxon>Oscillospiraceae</taxon>
        <taxon>Anaerotruncus</taxon>
    </lineage>
</organism>
<dbReference type="RefSeq" id="WP_160202353.1">
    <property type="nucleotide sequence ID" value="NZ_QXWK01000019.1"/>
</dbReference>
<dbReference type="AlphaFoldDB" id="A0A845QKD6"/>
<evidence type="ECO:0000313" key="2">
    <source>
        <dbReference type="Proteomes" id="UP000446866"/>
    </source>
</evidence>
<sequence>MENLSKVHVKIKPFLSENVVTSVETTVVMESASYKKGDIFDVHPVFYAGCAMTGYGTEDFQLQDDTGSFGFTCEDGMGDFGPQRSYYFDRDVSGRLVITYRAKTLEKNPKKADPGFSLFQTYGGYTASGLAFLVLPMNGKFEFSIEHDLSSFSSKAEAVCSYGKGSFSKCCEAKELKETFYMAGNLKEFHREGSKLHIIWLADEIRMIDDFCKSMAELFDHTEKMFHDEDIPYYIFLYPTPRTVATGTGLTRCCSFGFGDQLINQIEEAEPIIAHELVHNWLIVSADREEEISLFAEGTAEFYSCYILFLLGKIDSDGYVDMINEKLRAYYVNPYSKGDFASAFRKSWTHSYAQRVTYGRGVLALIELDALLNRCTEGKVRMYNLMVELLDGAKEGIPMTWNRFVELADLYTAGKASLRLTELMEEGITAPAADFFGPEYTIEKVAVPVMDNGFDDTVRYSQDQVVTGVKPGSNAEKAGLKNGDVILKASSEWDVVDDETMHLVYQVRRGETELTIEYLPRGENVPCWQYVKC</sequence>
<dbReference type="EMBL" id="QXWK01000019">
    <property type="protein sequence ID" value="NBH62066.1"/>
    <property type="molecule type" value="Genomic_DNA"/>
</dbReference>
<dbReference type="SUPFAM" id="SSF55486">
    <property type="entry name" value="Metalloproteases ('zincins'), catalytic domain"/>
    <property type="match status" value="1"/>
</dbReference>
<evidence type="ECO:0008006" key="3">
    <source>
        <dbReference type="Google" id="ProtNLM"/>
    </source>
</evidence>
<accession>A0A845QKD6</accession>
<dbReference type="Gene3D" id="1.10.390.10">
    <property type="entry name" value="Neutral Protease Domain 2"/>
    <property type="match status" value="1"/>
</dbReference>
<dbReference type="Gene3D" id="2.30.42.10">
    <property type="match status" value="1"/>
</dbReference>
<dbReference type="SUPFAM" id="SSF50156">
    <property type="entry name" value="PDZ domain-like"/>
    <property type="match status" value="1"/>
</dbReference>
<evidence type="ECO:0000313" key="1">
    <source>
        <dbReference type="EMBL" id="NBH62066.1"/>
    </source>
</evidence>
<protein>
    <recommendedName>
        <fullName evidence="3">PDZ domain-containing protein</fullName>
    </recommendedName>
</protein>
<comment type="caution">
    <text evidence="1">The sequence shown here is derived from an EMBL/GenBank/DDBJ whole genome shotgun (WGS) entry which is preliminary data.</text>
</comment>
<gene>
    <name evidence="1" type="ORF">D0435_10425</name>
</gene>